<dbReference type="Gene3D" id="1.10.510.10">
    <property type="entry name" value="Transferase(Phosphotransferase) domain 1"/>
    <property type="match status" value="1"/>
</dbReference>
<evidence type="ECO:0000256" key="1">
    <source>
        <dbReference type="ARBA" id="ARBA00022679"/>
    </source>
</evidence>
<reference evidence="6" key="2">
    <citation type="submission" date="2020-09" db="EMBL/GenBank/DDBJ databases">
        <authorList>
            <person name="Sun Q."/>
            <person name="Zhou Y."/>
        </authorList>
    </citation>
    <scope>NUCLEOTIDE SEQUENCE</scope>
    <source>
        <strain evidence="6">CGMCC 1.12426</strain>
    </source>
</reference>
<dbReference type="PANTHER" id="PTHR43289">
    <property type="entry name" value="MITOGEN-ACTIVATED PROTEIN KINASE KINASE KINASE 20-RELATED"/>
    <property type="match status" value="1"/>
</dbReference>
<keyword evidence="7" id="KW-1185">Reference proteome</keyword>
<dbReference type="PANTHER" id="PTHR43289:SF6">
    <property type="entry name" value="SERINE_THREONINE-PROTEIN KINASE NEKL-3"/>
    <property type="match status" value="1"/>
</dbReference>
<comment type="caution">
    <text evidence="6">The sequence shown here is derived from an EMBL/GenBank/DDBJ whole genome shotgun (WGS) entry which is preliminary data.</text>
</comment>
<dbReference type="AlphaFoldDB" id="A0A916WZZ6"/>
<organism evidence="6 7">
    <name type="scientific">Roseibium aquae</name>
    <dbReference type="NCBI Taxonomy" id="1323746"/>
    <lineage>
        <taxon>Bacteria</taxon>
        <taxon>Pseudomonadati</taxon>
        <taxon>Pseudomonadota</taxon>
        <taxon>Alphaproteobacteria</taxon>
        <taxon>Hyphomicrobiales</taxon>
        <taxon>Stappiaceae</taxon>
        <taxon>Roseibium</taxon>
    </lineage>
</organism>
<dbReference type="InterPro" id="IPR011009">
    <property type="entry name" value="Kinase-like_dom_sf"/>
</dbReference>
<evidence type="ECO:0000256" key="2">
    <source>
        <dbReference type="ARBA" id="ARBA00022741"/>
    </source>
</evidence>
<dbReference type="GO" id="GO:0004674">
    <property type="term" value="F:protein serine/threonine kinase activity"/>
    <property type="evidence" value="ECO:0007669"/>
    <property type="project" value="TreeGrafter"/>
</dbReference>
<name>A0A916WZZ6_9HYPH</name>
<keyword evidence="3" id="KW-0418">Kinase</keyword>
<reference evidence="6" key="1">
    <citation type="journal article" date="2014" name="Int. J. Syst. Evol. Microbiol.">
        <title>Complete genome sequence of Corynebacterium casei LMG S-19264T (=DSM 44701T), isolated from a smear-ripened cheese.</title>
        <authorList>
            <consortium name="US DOE Joint Genome Institute (JGI-PGF)"/>
            <person name="Walter F."/>
            <person name="Albersmeier A."/>
            <person name="Kalinowski J."/>
            <person name="Ruckert C."/>
        </authorList>
    </citation>
    <scope>NUCLEOTIDE SEQUENCE</scope>
    <source>
        <strain evidence="6">CGMCC 1.12426</strain>
    </source>
</reference>
<dbReference type="RefSeq" id="WP_150495538.1">
    <property type="nucleotide sequence ID" value="NZ_BMFA01000004.1"/>
</dbReference>
<dbReference type="Gene3D" id="3.30.200.20">
    <property type="entry name" value="Phosphorylase Kinase, domain 1"/>
    <property type="match status" value="1"/>
</dbReference>
<evidence type="ECO:0000256" key="4">
    <source>
        <dbReference type="ARBA" id="ARBA00022840"/>
    </source>
</evidence>
<accession>A0A916WZZ6</accession>
<dbReference type="OrthoDB" id="9801841at2"/>
<evidence type="ECO:0000313" key="6">
    <source>
        <dbReference type="EMBL" id="GGB45888.1"/>
    </source>
</evidence>
<evidence type="ECO:0000313" key="7">
    <source>
        <dbReference type="Proteomes" id="UP000605148"/>
    </source>
</evidence>
<dbReference type="PROSITE" id="PS50011">
    <property type="entry name" value="PROTEIN_KINASE_DOM"/>
    <property type="match status" value="1"/>
</dbReference>
<dbReference type="InterPro" id="IPR008271">
    <property type="entry name" value="Ser/Thr_kinase_AS"/>
</dbReference>
<protein>
    <recommendedName>
        <fullName evidence="5">Protein kinase domain-containing protein</fullName>
    </recommendedName>
</protein>
<keyword evidence="2" id="KW-0547">Nucleotide-binding</keyword>
<evidence type="ECO:0000256" key="3">
    <source>
        <dbReference type="ARBA" id="ARBA00022777"/>
    </source>
</evidence>
<dbReference type="SUPFAM" id="SSF56112">
    <property type="entry name" value="Protein kinase-like (PK-like)"/>
    <property type="match status" value="1"/>
</dbReference>
<evidence type="ECO:0000259" key="5">
    <source>
        <dbReference type="PROSITE" id="PS50011"/>
    </source>
</evidence>
<keyword evidence="1" id="KW-0808">Transferase</keyword>
<dbReference type="InterPro" id="IPR000719">
    <property type="entry name" value="Prot_kinase_dom"/>
</dbReference>
<feature type="domain" description="Protein kinase" evidence="5">
    <location>
        <begin position="37"/>
        <end position="305"/>
    </location>
</feature>
<dbReference type="EMBL" id="BMFA01000004">
    <property type="protein sequence ID" value="GGB45888.1"/>
    <property type="molecule type" value="Genomic_DNA"/>
</dbReference>
<dbReference type="SMART" id="SM00220">
    <property type="entry name" value="S_TKc"/>
    <property type="match status" value="1"/>
</dbReference>
<dbReference type="PROSITE" id="PS00108">
    <property type="entry name" value="PROTEIN_KINASE_ST"/>
    <property type="match status" value="1"/>
</dbReference>
<keyword evidence="4" id="KW-0067">ATP-binding</keyword>
<proteinExistence type="predicted"/>
<dbReference type="CDD" id="cd14014">
    <property type="entry name" value="STKc_PknB_like"/>
    <property type="match status" value="1"/>
</dbReference>
<dbReference type="Pfam" id="PF00069">
    <property type="entry name" value="Pkinase"/>
    <property type="match status" value="1"/>
</dbReference>
<gene>
    <name evidence="6" type="ORF">GCM10011316_17500</name>
</gene>
<sequence length="329" mass="36171">MSGLSSLQASKIYTLGGETPPPFEGAPAPGWVLKSRFLLLKEIGKGGQSRVFKALDLVAWKAGLSTGTVAIKLMVADEEGVEPDFIALMHREARRLRDLVHPNIVRVYDMDRVGQVHFMVMEYLQGQPLSRLIRDAPDRILPAPMVKRLITDVGEALHFAHAQGIVHADIKPGNIFVQDNGVIKLIDFNIACPIARSIRQDEEDTLRILIRIGAITPQYASPQRLQGAEPCEADDVFSFALLIYLTLAGLRPFGPKNALEAMEAGVRPKPIDGLPKLQWDCLAQGLAFDDADRTSSIGAFVEAFLRGGPPGGQRWVWPRLPWAATDARE</sequence>
<dbReference type="GO" id="GO:0005524">
    <property type="term" value="F:ATP binding"/>
    <property type="evidence" value="ECO:0007669"/>
    <property type="project" value="UniProtKB-KW"/>
</dbReference>
<dbReference type="Proteomes" id="UP000605148">
    <property type="component" value="Unassembled WGS sequence"/>
</dbReference>